<organism evidence="1">
    <name type="scientific">human gut metagenome</name>
    <dbReference type="NCBI Taxonomy" id="408170"/>
    <lineage>
        <taxon>unclassified sequences</taxon>
        <taxon>metagenomes</taxon>
        <taxon>organismal metagenomes</taxon>
    </lineage>
</organism>
<reference evidence="1" key="1">
    <citation type="journal article" date="2013" name="Environ. Microbiol.">
        <title>Microbiota from the distal guts of lean and obese adolescents exhibit partial functional redundancy besides clear differences in community structure.</title>
        <authorList>
            <person name="Ferrer M."/>
            <person name="Ruiz A."/>
            <person name="Lanza F."/>
            <person name="Haange S.B."/>
            <person name="Oberbach A."/>
            <person name="Till H."/>
            <person name="Bargiela R."/>
            <person name="Campoy C."/>
            <person name="Segura M.T."/>
            <person name="Richter M."/>
            <person name="von Bergen M."/>
            <person name="Seifert J."/>
            <person name="Suarez A."/>
        </authorList>
    </citation>
    <scope>NUCLEOTIDE SEQUENCE</scope>
</reference>
<dbReference type="PANTHER" id="PTHR41774:SF1">
    <property type="entry name" value="NGG1P INTERACTING FACTOR NIF3"/>
    <property type="match status" value="1"/>
</dbReference>
<dbReference type="AlphaFoldDB" id="K1TST5"/>
<dbReference type="EMBL" id="AJWZ01001756">
    <property type="protein sequence ID" value="EKC72863.1"/>
    <property type="molecule type" value="Genomic_DNA"/>
</dbReference>
<dbReference type="InterPro" id="IPR015867">
    <property type="entry name" value="N-reg_PII/ATP_PRibTrfase_C"/>
</dbReference>
<dbReference type="Gene3D" id="3.30.70.120">
    <property type="match status" value="1"/>
</dbReference>
<sequence length="117" mass="13028">MQENISTNIQKVKIAVTVPRNSTQKLRDAICNAGAGIIGNYTYCSSSTKCLGTFIPNNNANPHIGKCNHLEFVEEDRLEVVCDIKNVKTVLKALRDTHPYEEPVIDIIPLLDESLFI</sequence>
<accession>K1TST5</accession>
<dbReference type="PANTHER" id="PTHR41774">
    <property type="match status" value="1"/>
</dbReference>
<name>K1TST5_9ZZZZ</name>
<dbReference type="InterPro" id="IPR036069">
    <property type="entry name" value="DUF34/NIF3_sf"/>
</dbReference>
<proteinExistence type="predicted"/>
<protein>
    <recommendedName>
        <fullName evidence="2">Cytochrome C biogenesis protein</fullName>
    </recommendedName>
</protein>
<evidence type="ECO:0008006" key="2">
    <source>
        <dbReference type="Google" id="ProtNLM"/>
    </source>
</evidence>
<comment type="caution">
    <text evidence="1">The sequence shown here is derived from an EMBL/GenBank/DDBJ whole genome shotgun (WGS) entry which is preliminary data.</text>
</comment>
<evidence type="ECO:0000313" key="1">
    <source>
        <dbReference type="EMBL" id="EKC72863.1"/>
    </source>
</evidence>
<dbReference type="SUPFAM" id="SSF102705">
    <property type="entry name" value="NIF3 (NGG1p interacting factor 3)-like"/>
    <property type="match status" value="1"/>
</dbReference>
<gene>
    <name evidence="1" type="ORF">OBE_02687</name>
</gene>